<proteinExistence type="predicted"/>
<protein>
    <submittedName>
        <fullName evidence="2">Putative membrane protein</fullName>
    </submittedName>
</protein>
<accession>A0A1H0EF85</accession>
<evidence type="ECO:0000313" key="3">
    <source>
        <dbReference type="Proteomes" id="UP000199182"/>
    </source>
</evidence>
<dbReference type="PROSITE" id="PS51257">
    <property type="entry name" value="PROKAR_LIPOPROTEIN"/>
    <property type="match status" value="1"/>
</dbReference>
<feature type="signal peptide" evidence="1">
    <location>
        <begin position="1"/>
        <end position="32"/>
    </location>
</feature>
<sequence length="720" mass="75829">MSCLDKRSVFKTIASITAVAAIVGCMPGVVYASPNTAQSLAPGETSSLESDIKDMVKINKTAKAYDKEETVYVISDPNGKVQEVDVSDWLKNSKGEDVLEDYTELSDIQNTKGDEPFTALGDNRYEWKAGGKDIHYEGKLQKELPVTVSVAYSLNGQTVSPDALANKSGHVIIRFDYANHQKVEKKINGKMEAVSVPFLMVSGVVLDNNTFSNVKVTSGTVFNDGSRNIVLGYAVPGLEEELGLTNKDIDIPDYVEIEADTTNFSLVSTMTVAMTGLFDNVDINENSGAENLTDSLKQLNSAATRLMDGSSDLWDGMSTLYTGCANLNEGAGKLASGAKDMLDGSAALSSGAGELCSGLGTLSGKNQELNDGAKKITDAVFASATTQLRQELVASGVMTEGEAAKISLTPSTYASVFQQLSHAVTVTPEQVEAQIRASLSAMTREQQNLAMTIAYDLIQADPALGYTDAITRAAGMMSDAAAVQADCAVINAAWLADPDNQALIAQIMAATHSDQPTAAKLCAVAKALDANAPLTKLSDAATMLQHASTVASTTADNSKLTALCTAIANASAATGNSKLDAVKAQLDGVVKFYNGVLAYTEGVATAYDGSKKLSLGASALNDGAKALYNGAYTLYEGSQKLMSGAGTLKDGCNTMKNGMKKFYDEGISKLTNGLSGDYKELVERLCAVESAGREYQSFAGISDGMSGRVKFIYRTDSIGM</sequence>
<dbReference type="NCBIfam" id="TIGR03057">
    <property type="entry name" value="xxxLxxG_by_4"/>
    <property type="match status" value="1"/>
</dbReference>
<dbReference type="Proteomes" id="UP000199182">
    <property type="component" value="Unassembled WGS sequence"/>
</dbReference>
<reference evidence="2 3" key="1">
    <citation type="submission" date="2016-10" db="EMBL/GenBank/DDBJ databases">
        <authorList>
            <person name="de Groot N.N."/>
        </authorList>
    </citation>
    <scope>NUCLEOTIDE SEQUENCE [LARGE SCALE GENOMIC DNA]</scope>
    <source>
        <strain evidence="2 3">CGMCC 1.5012</strain>
    </source>
</reference>
<keyword evidence="3" id="KW-1185">Reference proteome</keyword>
<keyword evidence="1" id="KW-0732">Signal</keyword>
<evidence type="ECO:0000256" key="1">
    <source>
        <dbReference type="SAM" id="SignalP"/>
    </source>
</evidence>
<dbReference type="STRING" id="258515.SAMN05192585_1338"/>
<evidence type="ECO:0000313" key="2">
    <source>
        <dbReference type="EMBL" id="SDN80919.1"/>
    </source>
</evidence>
<dbReference type="InterPro" id="IPR023908">
    <property type="entry name" value="xxxLxxG_rpt"/>
</dbReference>
<name>A0A1H0EF85_9FIRM</name>
<gene>
    <name evidence="2" type="ORF">SAMN05192585_1338</name>
</gene>
<dbReference type="AlphaFoldDB" id="A0A1H0EF85"/>
<dbReference type="EMBL" id="FNID01000033">
    <property type="protein sequence ID" value="SDN80919.1"/>
    <property type="molecule type" value="Genomic_DNA"/>
</dbReference>
<dbReference type="RefSeq" id="WP_092642228.1">
    <property type="nucleotide sequence ID" value="NZ_FNID01000033.1"/>
</dbReference>
<feature type="chain" id="PRO_5011455936" evidence="1">
    <location>
        <begin position="33"/>
        <end position="720"/>
    </location>
</feature>
<organism evidence="2 3">
    <name type="scientific">Acetanaerobacterium elongatum</name>
    <dbReference type="NCBI Taxonomy" id="258515"/>
    <lineage>
        <taxon>Bacteria</taxon>
        <taxon>Bacillati</taxon>
        <taxon>Bacillota</taxon>
        <taxon>Clostridia</taxon>
        <taxon>Eubacteriales</taxon>
        <taxon>Oscillospiraceae</taxon>
        <taxon>Acetanaerobacterium</taxon>
    </lineage>
</organism>